<protein>
    <submittedName>
        <fullName evidence="1">Uncharacterized protein</fullName>
    </submittedName>
</protein>
<evidence type="ECO:0000313" key="1">
    <source>
        <dbReference type="EMBL" id="JAE09827.1"/>
    </source>
</evidence>
<name>A0A0A9FBU1_ARUDO</name>
<reference evidence="1" key="1">
    <citation type="submission" date="2014-09" db="EMBL/GenBank/DDBJ databases">
        <authorList>
            <person name="Magalhaes I.L.F."/>
            <person name="Oliveira U."/>
            <person name="Santos F.R."/>
            <person name="Vidigal T.H.D.A."/>
            <person name="Brescovit A.D."/>
            <person name="Santos A.J."/>
        </authorList>
    </citation>
    <scope>NUCLEOTIDE SEQUENCE</scope>
    <source>
        <tissue evidence="1">Shoot tissue taken approximately 20 cm above the soil surface</tissue>
    </source>
</reference>
<sequence>MPRRCSTRWSLGT</sequence>
<dbReference type="EMBL" id="GBRH01188069">
    <property type="protein sequence ID" value="JAE09827.1"/>
    <property type="molecule type" value="Transcribed_RNA"/>
</dbReference>
<accession>A0A0A9FBU1</accession>
<reference evidence="1" key="2">
    <citation type="journal article" date="2015" name="Data Brief">
        <title>Shoot transcriptome of the giant reed, Arundo donax.</title>
        <authorList>
            <person name="Barrero R.A."/>
            <person name="Guerrero F.D."/>
            <person name="Moolhuijzen P."/>
            <person name="Goolsby J.A."/>
            <person name="Tidwell J."/>
            <person name="Bellgard S.E."/>
            <person name="Bellgard M.I."/>
        </authorList>
    </citation>
    <scope>NUCLEOTIDE SEQUENCE</scope>
    <source>
        <tissue evidence="1">Shoot tissue taken approximately 20 cm above the soil surface</tissue>
    </source>
</reference>
<organism evidence="1">
    <name type="scientific">Arundo donax</name>
    <name type="common">Giant reed</name>
    <name type="synonym">Donax arundinaceus</name>
    <dbReference type="NCBI Taxonomy" id="35708"/>
    <lineage>
        <taxon>Eukaryota</taxon>
        <taxon>Viridiplantae</taxon>
        <taxon>Streptophyta</taxon>
        <taxon>Embryophyta</taxon>
        <taxon>Tracheophyta</taxon>
        <taxon>Spermatophyta</taxon>
        <taxon>Magnoliopsida</taxon>
        <taxon>Liliopsida</taxon>
        <taxon>Poales</taxon>
        <taxon>Poaceae</taxon>
        <taxon>PACMAD clade</taxon>
        <taxon>Arundinoideae</taxon>
        <taxon>Arundineae</taxon>
        <taxon>Arundo</taxon>
    </lineage>
</organism>
<proteinExistence type="predicted"/>